<dbReference type="Proteomes" id="UP000315750">
    <property type="component" value="Chromosome"/>
</dbReference>
<comment type="function">
    <text evidence="1">Alpha-L-fucosidase is responsible for hydrolyzing the alpha-1,6-linked fucose joined to the reducing-end N-acetylglucosamine of the carbohydrate moieties of glycoproteins.</text>
</comment>
<evidence type="ECO:0000313" key="9">
    <source>
        <dbReference type="EMBL" id="QDU54605.1"/>
    </source>
</evidence>
<dbReference type="InterPro" id="IPR017853">
    <property type="entry name" value="GH"/>
</dbReference>
<dbReference type="Gene3D" id="3.20.20.80">
    <property type="entry name" value="Glycosidases"/>
    <property type="match status" value="1"/>
</dbReference>
<accession>A0A518AIN9</accession>
<dbReference type="SUPFAM" id="SSF51445">
    <property type="entry name" value="(Trans)glycosidases"/>
    <property type="match status" value="1"/>
</dbReference>
<comment type="similarity">
    <text evidence="2">Belongs to the glycosyl hydrolase 29 family.</text>
</comment>
<dbReference type="Pfam" id="PF01120">
    <property type="entry name" value="Alpha_L_fucos"/>
    <property type="match status" value="1"/>
</dbReference>
<reference evidence="9 10" key="1">
    <citation type="submission" date="2019-02" db="EMBL/GenBank/DDBJ databases">
        <title>Deep-cultivation of Planctomycetes and their phenomic and genomic characterization uncovers novel biology.</title>
        <authorList>
            <person name="Wiegand S."/>
            <person name="Jogler M."/>
            <person name="Boedeker C."/>
            <person name="Pinto D."/>
            <person name="Vollmers J."/>
            <person name="Rivas-Marin E."/>
            <person name="Kohn T."/>
            <person name="Peeters S.H."/>
            <person name="Heuer A."/>
            <person name="Rast P."/>
            <person name="Oberbeckmann S."/>
            <person name="Bunk B."/>
            <person name="Jeske O."/>
            <person name="Meyerdierks A."/>
            <person name="Storesund J.E."/>
            <person name="Kallscheuer N."/>
            <person name="Luecker S."/>
            <person name="Lage O.M."/>
            <person name="Pohl T."/>
            <person name="Merkel B.J."/>
            <person name="Hornburger P."/>
            <person name="Mueller R.-W."/>
            <person name="Bruemmer F."/>
            <person name="Labrenz M."/>
            <person name="Spormann A.M."/>
            <person name="Op den Camp H."/>
            <person name="Overmann J."/>
            <person name="Amann R."/>
            <person name="Jetten M.S.M."/>
            <person name="Mascher T."/>
            <person name="Medema M.H."/>
            <person name="Devos D.P."/>
            <person name="Kaster A.-K."/>
            <person name="Ovreas L."/>
            <person name="Rohde M."/>
            <person name="Galperin M.Y."/>
            <person name="Jogler C."/>
        </authorList>
    </citation>
    <scope>NUCLEOTIDE SEQUENCE [LARGE SCALE GENOMIC DNA]</scope>
    <source>
        <strain evidence="9 10">Pan181</strain>
    </source>
</reference>
<evidence type="ECO:0000256" key="1">
    <source>
        <dbReference type="ARBA" id="ARBA00004071"/>
    </source>
</evidence>
<dbReference type="RefSeq" id="WP_145245560.1">
    <property type="nucleotide sequence ID" value="NZ_CP036278.1"/>
</dbReference>
<keyword evidence="6" id="KW-0326">Glycosidase</keyword>
<evidence type="ECO:0000256" key="4">
    <source>
        <dbReference type="ARBA" id="ARBA00022729"/>
    </source>
</evidence>
<evidence type="ECO:0000256" key="2">
    <source>
        <dbReference type="ARBA" id="ARBA00007951"/>
    </source>
</evidence>
<dbReference type="SMR" id="A0A518AIN9"/>
<evidence type="ECO:0000256" key="3">
    <source>
        <dbReference type="ARBA" id="ARBA00012662"/>
    </source>
</evidence>
<dbReference type="PROSITE" id="PS51318">
    <property type="entry name" value="TAT"/>
    <property type="match status" value="1"/>
</dbReference>
<dbReference type="InterPro" id="IPR016286">
    <property type="entry name" value="FUC_metazoa-typ"/>
</dbReference>
<dbReference type="PANTHER" id="PTHR10030:SF37">
    <property type="entry name" value="ALPHA-L-FUCOSIDASE-RELATED"/>
    <property type="match status" value="1"/>
</dbReference>
<dbReference type="InterPro" id="IPR006311">
    <property type="entry name" value="TAT_signal"/>
</dbReference>
<evidence type="ECO:0000256" key="5">
    <source>
        <dbReference type="ARBA" id="ARBA00022801"/>
    </source>
</evidence>
<dbReference type="OrthoDB" id="9760597at2"/>
<dbReference type="InterPro" id="IPR000933">
    <property type="entry name" value="Glyco_hydro_29"/>
</dbReference>
<dbReference type="KEGG" id="amuc:Pan181_07880"/>
<dbReference type="GO" id="GO:0004560">
    <property type="term" value="F:alpha-L-fucosidase activity"/>
    <property type="evidence" value="ECO:0007669"/>
    <property type="project" value="InterPro"/>
</dbReference>
<evidence type="ECO:0000259" key="8">
    <source>
        <dbReference type="Pfam" id="PF01120"/>
    </source>
</evidence>
<dbReference type="InterPro" id="IPR057739">
    <property type="entry name" value="Glyco_hydro_29_N"/>
</dbReference>
<evidence type="ECO:0000256" key="7">
    <source>
        <dbReference type="PIRSR" id="PIRSR001092-1"/>
    </source>
</evidence>
<dbReference type="PIRSF" id="PIRSF001092">
    <property type="entry name" value="Alpha-L-fucosidase"/>
    <property type="match status" value="1"/>
</dbReference>
<keyword evidence="10" id="KW-1185">Reference proteome</keyword>
<sequence>MLPSKNHPLPTRRQFLATTAAATLLPRLVQARLPDETTPKYLSGYSKLYANDPRAAAKAWFADAGFGLFMHYGIASLLGRGEWVQYREAIPLSEYESLKDRFVADRFDADFITDMALEAGMKYVNLTTRHHDSFCLFESKLSDYSSVESPAKRDLVGELAEQCHAKGLGVFFYYSYALDWRHPYFYPRSYYPIARPAYKQPEPRYQFANDDDFQRYIDFVHGQIRELLTNYGPVAGMWFDPIMGYYAKPDLFPIDETYRLVRSLQPQTLISFKQGANGDEDFAAPERKGYSLADTVRQRCGDYSGDIAAKAWESNKDKHNEICDTMQPQAWGYNKKNDKQHLTAEQVVERLDSAASNRCNLLMNTGPLPDGSIHEADVRAFAKVGKLLATR</sequence>
<name>A0A518AIN9_9BACT</name>
<organism evidence="9 10">
    <name type="scientific">Aeoliella mucimassa</name>
    <dbReference type="NCBI Taxonomy" id="2527972"/>
    <lineage>
        <taxon>Bacteria</taxon>
        <taxon>Pseudomonadati</taxon>
        <taxon>Planctomycetota</taxon>
        <taxon>Planctomycetia</taxon>
        <taxon>Pirellulales</taxon>
        <taxon>Lacipirellulaceae</taxon>
        <taxon>Aeoliella</taxon>
    </lineage>
</organism>
<proteinExistence type="inferred from homology"/>
<dbReference type="AlphaFoldDB" id="A0A518AIN9"/>
<dbReference type="GO" id="GO:0005764">
    <property type="term" value="C:lysosome"/>
    <property type="evidence" value="ECO:0007669"/>
    <property type="project" value="TreeGrafter"/>
</dbReference>
<evidence type="ECO:0000256" key="6">
    <source>
        <dbReference type="ARBA" id="ARBA00023295"/>
    </source>
</evidence>
<gene>
    <name evidence="9" type="ORF">Pan181_07880</name>
</gene>
<dbReference type="EC" id="3.2.1.51" evidence="3"/>
<keyword evidence="4" id="KW-0732">Signal</keyword>
<dbReference type="GO" id="GO:0006004">
    <property type="term" value="P:fucose metabolic process"/>
    <property type="evidence" value="ECO:0007669"/>
    <property type="project" value="InterPro"/>
</dbReference>
<evidence type="ECO:0000313" key="10">
    <source>
        <dbReference type="Proteomes" id="UP000315750"/>
    </source>
</evidence>
<dbReference type="EMBL" id="CP036278">
    <property type="protein sequence ID" value="QDU54605.1"/>
    <property type="molecule type" value="Genomic_DNA"/>
</dbReference>
<dbReference type="PANTHER" id="PTHR10030">
    <property type="entry name" value="ALPHA-L-FUCOSIDASE"/>
    <property type="match status" value="1"/>
</dbReference>
<feature type="domain" description="Glycoside hydrolase family 29 N-terminal" evidence="8">
    <location>
        <begin position="49"/>
        <end position="389"/>
    </location>
</feature>
<dbReference type="GO" id="GO:0016139">
    <property type="term" value="P:glycoside catabolic process"/>
    <property type="evidence" value="ECO:0007669"/>
    <property type="project" value="TreeGrafter"/>
</dbReference>
<feature type="site" description="May be important for catalysis" evidence="7">
    <location>
        <position position="323"/>
    </location>
</feature>
<dbReference type="SMART" id="SM00812">
    <property type="entry name" value="Alpha_L_fucos"/>
    <property type="match status" value="1"/>
</dbReference>
<protein>
    <recommendedName>
        <fullName evidence="3">alpha-L-fucosidase</fullName>
        <ecNumber evidence="3">3.2.1.51</ecNumber>
    </recommendedName>
</protein>
<keyword evidence="5" id="KW-0378">Hydrolase</keyword>